<evidence type="ECO:0000259" key="3">
    <source>
        <dbReference type="PROSITE" id="PS51186"/>
    </source>
</evidence>
<dbReference type="EMBL" id="JAWDIO010000002">
    <property type="protein sequence ID" value="MDU0354504.1"/>
    <property type="molecule type" value="Genomic_DNA"/>
</dbReference>
<accession>A0ABU3SWX0</accession>
<dbReference type="Gene3D" id="3.40.630.30">
    <property type="match status" value="1"/>
</dbReference>
<organism evidence="4 5">
    <name type="scientific">Paraglaciecola aquimarina</name>
    <dbReference type="NCBI Taxonomy" id="1235557"/>
    <lineage>
        <taxon>Bacteria</taxon>
        <taxon>Pseudomonadati</taxon>
        <taxon>Pseudomonadota</taxon>
        <taxon>Gammaproteobacteria</taxon>
        <taxon>Alteromonadales</taxon>
        <taxon>Alteromonadaceae</taxon>
        <taxon>Paraglaciecola</taxon>
    </lineage>
</organism>
<dbReference type="InterPro" id="IPR016181">
    <property type="entry name" value="Acyl_CoA_acyltransferase"/>
</dbReference>
<protein>
    <submittedName>
        <fullName evidence="4">GNAT family N-acetyltransferase</fullName>
    </submittedName>
</protein>
<dbReference type="Pfam" id="PF00583">
    <property type="entry name" value="Acetyltransf_1"/>
    <property type="match status" value="1"/>
</dbReference>
<dbReference type="Proteomes" id="UP001247805">
    <property type="component" value="Unassembled WGS sequence"/>
</dbReference>
<reference evidence="4 5" key="1">
    <citation type="submission" date="2023-10" db="EMBL/GenBank/DDBJ databases">
        <title>Glaciecola aquimarina strain GGW-M5 nov., isolated from a coastal seawater.</title>
        <authorList>
            <person name="Bayburt H."/>
            <person name="Kim J.M."/>
            <person name="Choi B.J."/>
            <person name="Jeon C.O."/>
        </authorList>
    </citation>
    <scope>NUCLEOTIDE SEQUENCE [LARGE SCALE GENOMIC DNA]</scope>
    <source>
        <strain evidence="4 5">KCTC 32108</strain>
    </source>
</reference>
<sequence>MSEILIRPAERADLPLLKDFEQAIIKTERPFNNCLKADHFCYYDIGALIDSSRSTVMVAESDGKIIGSGYARIRDSKAHLVHDQHIYLGFMYVAESVRGQGINQLVINALIAWGQERGFRDFYLEAYAQNAPALSAYKKIGFEPSIVELKLSL</sequence>
<keyword evidence="1" id="KW-0808">Transferase</keyword>
<dbReference type="RefSeq" id="WP_316026099.1">
    <property type="nucleotide sequence ID" value="NZ_JAWDIO010000002.1"/>
</dbReference>
<evidence type="ECO:0000256" key="1">
    <source>
        <dbReference type="ARBA" id="ARBA00022679"/>
    </source>
</evidence>
<dbReference type="InterPro" id="IPR050832">
    <property type="entry name" value="Bact_Acetyltransf"/>
</dbReference>
<keyword evidence="5" id="KW-1185">Reference proteome</keyword>
<proteinExistence type="predicted"/>
<name>A0ABU3SWX0_9ALTE</name>
<gene>
    <name evidence="4" type="ORF">RS130_11670</name>
</gene>
<dbReference type="SUPFAM" id="SSF55729">
    <property type="entry name" value="Acyl-CoA N-acyltransferases (Nat)"/>
    <property type="match status" value="1"/>
</dbReference>
<dbReference type="InterPro" id="IPR000182">
    <property type="entry name" value="GNAT_dom"/>
</dbReference>
<dbReference type="PROSITE" id="PS51186">
    <property type="entry name" value="GNAT"/>
    <property type="match status" value="1"/>
</dbReference>
<evidence type="ECO:0000313" key="4">
    <source>
        <dbReference type="EMBL" id="MDU0354504.1"/>
    </source>
</evidence>
<comment type="caution">
    <text evidence="4">The sequence shown here is derived from an EMBL/GenBank/DDBJ whole genome shotgun (WGS) entry which is preliminary data.</text>
</comment>
<feature type="domain" description="N-acetyltransferase" evidence="3">
    <location>
        <begin position="4"/>
        <end position="153"/>
    </location>
</feature>
<evidence type="ECO:0000256" key="2">
    <source>
        <dbReference type="ARBA" id="ARBA00023315"/>
    </source>
</evidence>
<evidence type="ECO:0000313" key="5">
    <source>
        <dbReference type="Proteomes" id="UP001247805"/>
    </source>
</evidence>
<dbReference type="PANTHER" id="PTHR43877:SF2">
    <property type="entry name" value="AMINOALKYLPHOSPHONATE N-ACETYLTRANSFERASE-RELATED"/>
    <property type="match status" value="1"/>
</dbReference>
<keyword evidence="2" id="KW-0012">Acyltransferase</keyword>
<dbReference type="CDD" id="cd04301">
    <property type="entry name" value="NAT_SF"/>
    <property type="match status" value="1"/>
</dbReference>
<dbReference type="PANTHER" id="PTHR43877">
    <property type="entry name" value="AMINOALKYLPHOSPHONATE N-ACETYLTRANSFERASE-RELATED-RELATED"/>
    <property type="match status" value="1"/>
</dbReference>